<reference evidence="4" key="1">
    <citation type="journal article" date="2019" name="Int. J. Syst. Evol. Microbiol.">
        <title>The Global Catalogue of Microorganisms (GCM) 10K type strain sequencing project: providing services to taxonomists for standard genome sequencing and annotation.</title>
        <authorList>
            <consortium name="The Broad Institute Genomics Platform"/>
            <consortium name="The Broad Institute Genome Sequencing Center for Infectious Disease"/>
            <person name="Wu L."/>
            <person name="Ma J."/>
        </authorList>
    </citation>
    <scope>NUCLEOTIDE SEQUENCE [LARGE SCALE GENOMIC DNA]</scope>
    <source>
        <strain evidence="4">JCM 17498</strain>
    </source>
</reference>
<dbReference type="Pfam" id="PF13462">
    <property type="entry name" value="Thioredoxin_4"/>
    <property type="match status" value="1"/>
</dbReference>
<protein>
    <recommendedName>
        <fullName evidence="2">Thioredoxin-like fold domain-containing protein</fullName>
    </recommendedName>
</protein>
<feature type="domain" description="Thioredoxin-like fold" evidence="2">
    <location>
        <begin position="35"/>
        <end position="205"/>
    </location>
</feature>
<keyword evidence="1" id="KW-0732">Signal</keyword>
<dbReference type="Gene3D" id="1.10.40.110">
    <property type="match status" value="1"/>
</dbReference>
<feature type="signal peptide" evidence="1">
    <location>
        <begin position="1"/>
        <end position="18"/>
    </location>
</feature>
<evidence type="ECO:0000256" key="1">
    <source>
        <dbReference type="SAM" id="SignalP"/>
    </source>
</evidence>
<dbReference type="InterPro" id="IPR036249">
    <property type="entry name" value="Thioredoxin-like_sf"/>
</dbReference>
<feature type="chain" id="PRO_5046534415" description="Thioredoxin-like fold domain-containing protein" evidence="1">
    <location>
        <begin position="19"/>
        <end position="223"/>
    </location>
</feature>
<dbReference type="EMBL" id="BAABBF010000002">
    <property type="protein sequence ID" value="GAA3699845.1"/>
    <property type="molecule type" value="Genomic_DNA"/>
</dbReference>
<sequence length="223" mass="23350">MRFGLLALLALVPALSFAAPARDWRGTATMKPDGAYVVGNPAAKVKLTEWASYTCSHCAHFSVESEPVLKGQMIRSGSTSLEVRHLVRDPLDFAAATVARCGGPRRFAAAHAAVMAAQDQWLDKGGTYIRTNAAALQAMAPEVAARRLADAAGLTAIATAQGLAEPRIAACFADKAATEKLLALSGSLPAEVQGTPTFFINGKLAPNVGWPQLMPLLRAAGAR</sequence>
<evidence type="ECO:0000259" key="2">
    <source>
        <dbReference type="Pfam" id="PF13462"/>
    </source>
</evidence>
<dbReference type="RefSeq" id="WP_344692052.1">
    <property type="nucleotide sequence ID" value="NZ_BAABBF010000002.1"/>
</dbReference>
<gene>
    <name evidence="3" type="ORF">GCM10022268_07440</name>
</gene>
<evidence type="ECO:0000313" key="3">
    <source>
        <dbReference type="EMBL" id="GAA3699845.1"/>
    </source>
</evidence>
<keyword evidence="4" id="KW-1185">Reference proteome</keyword>
<accession>A0ABP7D2J5</accession>
<organism evidence="3 4">
    <name type="scientific">Sphingomonas cynarae</name>
    <dbReference type="NCBI Taxonomy" id="930197"/>
    <lineage>
        <taxon>Bacteria</taxon>
        <taxon>Pseudomonadati</taxon>
        <taxon>Pseudomonadota</taxon>
        <taxon>Alphaproteobacteria</taxon>
        <taxon>Sphingomonadales</taxon>
        <taxon>Sphingomonadaceae</taxon>
        <taxon>Sphingomonas</taxon>
    </lineage>
</organism>
<name>A0ABP7D2J5_9SPHN</name>
<evidence type="ECO:0000313" key="4">
    <source>
        <dbReference type="Proteomes" id="UP001500523"/>
    </source>
</evidence>
<dbReference type="InterPro" id="IPR012336">
    <property type="entry name" value="Thioredoxin-like_fold"/>
</dbReference>
<dbReference type="SUPFAM" id="SSF52833">
    <property type="entry name" value="Thioredoxin-like"/>
    <property type="match status" value="1"/>
</dbReference>
<dbReference type="Proteomes" id="UP001500523">
    <property type="component" value="Unassembled WGS sequence"/>
</dbReference>
<proteinExistence type="predicted"/>
<comment type="caution">
    <text evidence="3">The sequence shown here is derived from an EMBL/GenBank/DDBJ whole genome shotgun (WGS) entry which is preliminary data.</text>
</comment>
<dbReference type="Gene3D" id="3.40.30.10">
    <property type="entry name" value="Glutaredoxin"/>
    <property type="match status" value="1"/>
</dbReference>